<organism evidence="1 2">
    <name type="scientific">Racocetra fulgida</name>
    <dbReference type="NCBI Taxonomy" id="60492"/>
    <lineage>
        <taxon>Eukaryota</taxon>
        <taxon>Fungi</taxon>
        <taxon>Fungi incertae sedis</taxon>
        <taxon>Mucoromycota</taxon>
        <taxon>Glomeromycotina</taxon>
        <taxon>Glomeromycetes</taxon>
        <taxon>Diversisporales</taxon>
        <taxon>Gigasporaceae</taxon>
        <taxon>Racocetra</taxon>
    </lineage>
</organism>
<dbReference type="EMBL" id="CAJVPZ010029866">
    <property type="protein sequence ID" value="CAG8735293.1"/>
    <property type="molecule type" value="Genomic_DNA"/>
</dbReference>
<keyword evidence="2" id="KW-1185">Reference proteome</keyword>
<sequence>QHCPQALVAQELLVAKMKVRWKINRLKGEEVDRLVRGKLVGAQVAALTGLVAVAAVQ</sequence>
<feature type="non-terminal residue" evidence="1">
    <location>
        <position position="1"/>
    </location>
</feature>
<feature type="non-terminal residue" evidence="1">
    <location>
        <position position="57"/>
    </location>
</feature>
<evidence type="ECO:0000313" key="1">
    <source>
        <dbReference type="EMBL" id="CAG8735293.1"/>
    </source>
</evidence>
<proteinExistence type="predicted"/>
<dbReference type="AlphaFoldDB" id="A0A9N9IGZ7"/>
<name>A0A9N9IGZ7_9GLOM</name>
<comment type="caution">
    <text evidence="1">The sequence shown here is derived from an EMBL/GenBank/DDBJ whole genome shotgun (WGS) entry which is preliminary data.</text>
</comment>
<gene>
    <name evidence="1" type="ORF">RFULGI_LOCUS12448</name>
</gene>
<dbReference type="Proteomes" id="UP000789396">
    <property type="component" value="Unassembled WGS sequence"/>
</dbReference>
<reference evidence="1" key="1">
    <citation type="submission" date="2021-06" db="EMBL/GenBank/DDBJ databases">
        <authorList>
            <person name="Kallberg Y."/>
            <person name="Tangrot J."/>
            <person name="Rosling A."/>
        </authorList>
    </citation>
    <scope>NUCLEOTIDE SEQUENCE</scope>
    <source>
        <strain evidence="1">IN212</strain>
    </source>
</reference>
<accession>A0A9N9IGZ7</accession>
<evidence type="ECO:0000313" key="2">
    <source>
        <dbReference type="Proteomes" id="UP000789396"/>
    </source>
</evidence>
<protein>
    <submittedName>
        <fullName evidence="1">15819_t:CDS:1</fullName>
    </submittedName>
</protein>